<feature type="region of interest" description="Disordered" evidence="1">
    <location>
        <begin position="1"/>
        <end position="49"/>
    </location>
</feature>
<protein>
    <submittedName>
        <fullName evidence="2">Uncharacterized protein</fullName>
    </submittedName>
</protein>
<gene>
    <name evidence="2" type="ORF">Rsub_05988</name>
</gene>
<organism evidence="2 3">
    <name type="scientific">Raphidocelis subcapitata</name>
    <dbReference type="NCBI Taxonomy" id="307507"/>
    <lineage>
        <taxon>Eukaryota</taxon>
        <taxon>Viridiplantae</taxon>
        <taxon>Chlorophyta</taxon>
        <taxon>core chlorophytes</taxon>
        <taxon>Chlorophyceae</taxon>
        <taxon>CS clade</taxon>
        <taxon>Sphaeropleales</taxon>
        <taxon>Selenastraceae</taxon>
        <taxon>Raphidocelis</taxon>
    </lineage>
</organism>
<evidence type="ECO:0000256" key="1">
    <source>
        <dbReference type="SAM" id="MobiDB-lite"/>
    </source>
</evidence>
<sequence>MNPFGAPQEPANPGAHAPGRKQPAQSWTATTSDSQEQAERALWDARRRRQERARERLLGALYPTADGKRARMGELRRQEEEFLAARAAEKQRVARLEADWQAVPCTPAGAEAIVPCWSANVVGNRLSDEARALGGGGWAEARSRSIAQAARAENARLIEARRGARAEARRREKEEERRTLLAEANRWVAPERRWIAASPPPLPAAAPGDGGSGGGGGGGSGGAAAAPPRPRTASRPPWACDD</sequence>
<dbReference type="Proteomes" id="UP000247498">
    <property type="component" value="Unassembled WGS sequence"/>
</dbReference>
<feature type="region of interest" description="Disordered" evidence="1">
    <location>
        <begin position="163"/>
        <end position="242"/>
    </location>
</feature>
<feature type="compositionally biased region" description="Basic and acidic residues" evidence="1">
    <location>
        <begin position="163"/>
        <end position="180"/>
    </location>
</feature>
<feature type="compositionally biased region" description="Polar residues" evidence="1">
    <location>
        <begin position="23"/>
        <end position="35"/>
    </location>
</feature>
<comment type="caution">
    <text evidence="2">The sequence shown here is derived from an EMBL/GenBank/DDBJ whole genome shotgun (WGS) entry which is preliminary data.</text>
</comment>
<evidence type="ECO:0000313" key="3">
    <source>
        <dbReference type="Proteomes" id="UP000247498"/>
    </source>
</evidence>
<keyword evidence="3" id="KW-1185">Reference proteome</keyword>
<name>A0A2V0P056_9CHLO</name>
<accession>A0A2V0P056</accession>
<proteinExistence type="predicted"/>
<feature type="compositionally biased region" description="Gly residues" evidence="1">
    <location>
        <begin position="208"/>
        <end position="222"/>
    </location>
</feature>
<dbReference type="InParanoid" id="A0A2V0P056"/>
<evidence type="ECO:0000313" key="2">
    <source>
        <dbReference type="EMBL" id="GBF93256.1"/>
    </source>
</evidence>
<feature type="compositionally biased region" description="Low complexity" evidence="1">
    <location>
        <begin position="223"/>
        <end position="242"/>
    </location>
</feature>
<dbReference type="AlphaFoldDB" id="A0A2V0P056"/>
<reference evidence="2 3" key="1">
    <citation type="journal article" date="2018" name="Sci. Rep.">
        <title>Raphidocelis subcapitata (=Pseudokirchneriella subcapitata) provides an insight into genome evolution and environmental adaptations in the Sphaeropleales.</title>
        <authorList>
            <person name="Suzuki S."/>
            <person name="Yamaguchi H."/>
            <person name="Nakajima N."/>
            <person name="Kawachi M."/>
        </authorList>
    </citation>
    <scope>NUCLEOTIDE SEQUENCE [LARGE SCALE GENOMIC DNA]</scope>
    <source>
        <strain evidence="2 3">NIES-35</strain>
    </source>
</reference>
<dbReference type="EMBL" id="BDRX01000039">
    <property type="protein sequence ID" value="GBF93256.1"/>
    <property type="molecule type" value="Genomic_DNA"/>
</dbReference>